<feature type="signal peptide" evidence="3">
    <location>
        <begin position="1"/>
        <end position="20"/>
    </location>
</feature>
<feature type="domain" description="Carboxylesterase type B" evidence="4">
    <location>
        <begin position="193"/>
        <end position="491"/>
    </location>
</feature>
<dbReference type="PROSITE" id="PS00941">
    <property type="entry name" value="CARBOXYLESTERASE_B_2"/>
    <property type="match status" value="1"/>
</dbReference>
<comment type="caution">
    <text evidence="5">The sequence shown here is derived from an EMBL/GenBank/DDBJ whole genome shotgun (WGS) entry which is preliminary data.</text>
</comment>
<dbReference type="InterPro" id="IPR019819">
    <property type="entry name" value="Carboxylesterase_B_CS"/>
</dbReference>
<comment type="similarity">
    <text evidence="1 3">Belongs to the type-B carboxylesterase/lipase family.</text>
</comment>
<keyword evidence="6" id="KW-1185">Reference proteome</keyword>
<dbReference type="EC" id="3.1.1.-" evidence="3"/>
<evidence type="ECO:0000256" key="3">
    <source>
        <dbReference type="RuleBase" id="RU361235"/>
    </source>
</evidence>
<reference evidence="5" key="1">
    <citation type="journal article" date="2022" name="New Phytol.">
        <title>Evolutionary transition to the ectomycorrhizal habit in the genomes of a hyperdiverse lineage of mushroom-forming fungi.</title>
        <authorList>
            <person name="Looney B."/>
            <person name="Miyauchi S."/>
            <person name="Morin E."/>
            <person name="Drula E."/>
            <person name="Courty P.E."/>
            <person name="Kohler A."/>
            <person name="Kuo A."/>
            <person name="LaButti K."/>
            <person name="Pangilinan J."/>
            <person name="Lipzen A."/>
            <person name="Riley R."/>
            <person name="Andreopoulos W."/>
            <person name="He G."/>
            <person name="Johnson J."/>
            <person name="Nolan M."/>
            <person name="Tritt A."/>
            <person name="Barry K.W."/>
            <person name="Grigoriev I.V."/>
            <person name="Nagy L.G."/>
            <person name="Hibbett D."/>
            <person name="Henrissat B."/>
            <person name="Matheny P.B."/>
            <person name="Labbe J."/>
            <person name="Martin F.M."/>
        </authorList>
    </citation>
    <scope>NUCLEOTIDE SEQUENCE</scope>
    <source>
        <strain evidence="5">BPL690</strain>
    </source>
</reference>
<feature type="chain" id="PRO_5041768350" description="Carboxylic ester hydrolase" evidence="3">
    <location>
        <begin position="21"/>
        <end position="522"/>
    </location>
</feature>
<dbReference type="EMBL" id="WTXG01000030">
    <property type="protein sequence ID" value="KAI0298090.1"/>
    <property type="molecule type" value="Genomic_DNA"/>
</dbReference>
<evidence type="ECO:0000256" key="2">
    <source>
        <dbReference type="ARBA" id="ARBA00022801"/>
    </source>
</evidence>
<dbReference type="InterPro" id="IPR029058">
    <property type="entry name" value="AB_hydrolase_fold"/>
</dbReference>
<dbReference type="Proteomes" id="UP001203297">
    <property type="component" value="Unassembled WGS sequence"/>
</dbReference>
<dbReference type="AlphaFoldDB" id="A0AAD4M150"/>
<evidence type="ECO:0000259" key="4">
    <source>
        <dbReference type="Pfam" id="PF00135"/>
    </source>
</evidence>
<gene>
    <name evidence="5" type="ORF">B0F90DRAFT_1810945</name>
</gene>
<feature type="domain" description="Carboxylesterase type B" evidence="4">
    <location>
        <begin position="28"/>
        <end position="179"/>
    </location>
</feature>
<dbReference type="GO" id="GO:0016787">
    <property type="term" value="F:hydrolase activity"/>
    <property type="evidence" value="ECO:0007669"/>
    <property type="project" value="UniProtKB-KW"/>
</dbReference>
<name>A0AAD4M150_9AGAM</name>
<keyword evidence="3" id="KW-0732">Signal</keyword>
<dbReference type="Gene3D" id="3.40.50.1820">
    <property type="entry name" value="alpha/beta hydrolase"/>
    <property type="match status" value="1"/>
</dbReference>
<proteinExistence type="inferred from homology"/>
<accession>A0AAD4M150</accession>
<evidence type="ECO:0000313" key="5">
    <source>
        <dbReference type="EMBL" id="KAI0298090.1"/>
    </source>
</evidence>
<dbReference type="Pfam" id="PF00135">
    <property type="entry name" value="COesterase"/>
    <property type="match status" value="2"/>
</dbReference>
<keyword evidence="2 3" id="KW-0378">Hydrolase</keyword>
<dbReference type="InterPro" id="IPR050309">
    <property type="entry name" value="Type-B_Carboxylest/Lipase"/>
</dbReference>
<dbReference type="SUPFAM" id="SSF53474">
    <property type="entry name" value="alpha/beta-Hydrolases"/>
    <property type="match status" value="1"/>
</dbReference>
<dbReference type="PANTHER" id="PTHR11559">
    <property type="entry name" value="CARBOXYLESTERASE"/>
    <property type="match status" value="1"/>
</dbReference>
<protein>
    <recommendedName>
        <fullName evidence="3">Carboxylic ester hydrolase</fullName>
        <ecNumber evidence="3">3.1.1.-</ecNumber>
    </recommendedName>
</protein>
<dbReference type="InterPro" id="IPR002018">
    <property type="entry name" value="CarbesteraseB"/>
</dbReference>
<sequence length="522" mass="56059">MGLLQASLIIICTVITTVLAAPAMPATNPTVTLDNGIFTGTTSNGVNKFLGIPFAQPPVGNLRFHLPQKLDPYQGAHSATAFGPACPQQAVTPSLPAGLPQDVANEIVKVLFSVIFPDSEDCLTLNVVTPSNAIQSANLPVVVVCGFEVGSTSTYDGGVIVQRSVALGKPVIYVSMNYRQEVKDAGVGISERLALLWVQKHISKFGGDPTKVTIWGESAGSISVALQMLANDGNTAGLFRAAFMQSGSPTPVSDITHGQPYYDDLVERTGCSGSPDTLACLRTVPYATLKDAMNKSPSIFAYQSLALAWQPRVDGNFLSDNPQKLVQEGKVADIPFITGDCDDEGTVFSLSSLNVTIFLPNATDEEIDRLLTLYPEDVTQGSPYDTGPLNAITPQYKRTASLLGDTVFQAPRRFFLQHLSETQDTWSFLSKRLKALPVLGSVHGSDLLNSYGLGELTDYLIRFATTLDPNGGLSPQWPRYTTASPQLLTFLDIPVPSTTITQDTYRADGIEFVTKLSLAYPL</sequence>
<evidence type="ECO:0000313" key="6">
    <source>
        <dbReference type="Proteomes" id="UP001203297"/>
    </source>
</evidence>
<evidence type="ECO:0000256" key="1">
    <source>
        <dbReference type="ARBA" id="ARBA00005964"/>
    </source>
</evidence>
<dbReference type="InterPro" id="IPR019826">
    <property type="entry name" value="Carboxylesterase_B_AS"/>
</dbReference>
<organism evidence="5 6">
    <name type="scientific">Multifurca ochricompacta</name>
    <dbReference type="NCBI Taxonomy" id="376703"/>
    <lineage>
        <taxon>Eukaryota</taxon>
        <taxon>Fungi</taxon>
        <taxon>Dikarya</taxon>
        <taxon>Basidiomycota</taxon>
        <taxon>Agaricomycotina</taxon>
        <taxon>Agaricomycetes</taxon>
        <taxon>Russulales</taxon>
        <taxon>Russulaceae</taxon>
        <taxon>Multifurca</taxon>
    </lineage>
</organism>
<dbReference type="PROSITE" id="PS00122">
    <property type="entry name" value="CARBOXYLESTERASE_B_1"/>
    <property type="match status" value="1"/>
</dbReference>